<accession>A0A3B1DXL8</accession>
<organism evidence="1">
    <name type="scientific">hydrothermal vent metagenome</name>
    <dbReference type="NCBI Taxonomy" id="652676"/>
    <lineage>
        <taxon>unclassified sequences</taxon>
        <taxon>metagenomes</taxon>
        <taxon>ecological metagenomes</taxon>
    </lineage>
</organism>
<feature type="non-terminal residue" evidence="1">
    <location>
        <position position="481"/>
    </location>
</feature>
<sequence>MKVPCILVLSLLVILSARISGQEESPAQPRPYELSLQERAAYYTDEQRWPSFQHAGLELTFRALEAKIKLGSRLATNPESSLGMWGAVRWTPEAGDLIVGRVAIIHRAEDQAGRSLLRRPRLSRPLASHNLRWNIHQSRDRPSFSFRTDVSVGFNQLGYLPATIKVFEGEFPVWRSLGATLTRVPFETTTAPIELAPEVEASVVLGKDERGRTIADVVIVQPEPGEIGPLHLPRVLRPESSDFVTASGDLVRDIGWDTPPPAPDAERAAAEAGKKLIRWRFVQAREKDWPVGVGIRVRVVQNVYYDPIPFVLRDIPVLEEPPLPQGAVVPRRTSTRGPFSLSFLDPSGPGRREGVTVTREGAFLRLGVSLAIEADTPAFGVADAPILREAQDSSGVPFEVSPYQPAILFWTDGIRFYPQHKRTGRTTLSARFAVDPGIRGIDTMRGTWPIWIVESSTEHVIPLEVIRDPISLSPEVGLSIR</sequence>
<name>A0A3B1DXL8_9ZZZZ</name>
<dbReference type="AlphaFoldDB" id="A0A3B1DXL8"/>
<dbReference type="EMBL" id="UOGK01000360">
    <property type="protein sequence ID" value="VAX40240.1"/>
    <property type="molecule type" value="Genomic_DNA"/>
</dbReference>
<protein>
    <submittedName>
        <fullName evidence="1">Uncharacterized protein</fullName>
    </submittedName>
</protein>
<proteinExistence type="predicted"/>
<evidence type="ECO:0000313" key="1">
    <source>
        <dbReference type="EMBL" id="VAX40240.1"/>
    </source>
</evidence>
<reference evidence="1" key="1">
    <citation type="submission" date="2018-06" db="EMBL/GenBank/DDBJ databases">
        <authorList>
            <person name="Zhirakovskaya E."/>
        </authorList>
    </citation>
    <scope>NUCLEOTIDE SEQUENCE</scope>
</reference>
<gene>
    <name evidence="1" type="ORF">MNBD_PLANCTO03-1446</name>
</gene>